<evidence type="ECO:0000313" key="3">
    <source>
        <dbReference type="Proteomes" id="UP000799777"/>
    </source>
</evidence>
<organism evidence="2 3">
    <name type="scientific">Setomelanomma holmii</name>
    <dbReference type="NCBI Taxonomy" id="210430"/>
    <lineage>
        <taxon>Eukaryota</taxon>
        <taxon>Fungi</taxon>
        <taxon>Dikarya</taxon>
        <taxon>Ascomycota</taxon>
        <taxon>Pezizomycotina</taxon>
        <taxon>Dothideomycetes</taxon>
        <taxon>Pleosporomycetidae</taxon>
        <taxon>Pleosporales</taxon>
        <taxon>Pleosporineae</taxon>
        <taxon>Phaeosphaeriaceae</taxon>
        <taxon>Setomelanomma</taxon>
    </lineage>
</organism>
<evidence type="ECO:0000313" key="2">
    <source>
        <dbReference type="EMBL" id="KAF2036373.1"/>
    </source>
</evidence>
<accession>A0A9P4HL72</accession>
<feature type="compositionally biased region" description="Low complexity" evidence="1">
    <location>
        <begin position="60"/>
        <end position="72"/>
    </location>
</feature>
<dbReference type="AlphaFoldDB" id="A0A9P4HL72"/>
<name>A0A9P4HL72_9PLEO</name>
<dbReference type="Proteomes" id="UP000799777">
    <property type="component" value="Unassembled WGS sequence"/>
</dbReference>
<feature type="region of interest" description="Disordered" evidence="1">
    <location>
        <begin position="26"/>
        <end position="72"/>
    </location>
</feature>
<feature type="compositionally biased region" description="Pro residues" evidence="1">
    <location>
        <begin position="46"/>
        <end position="59"/>
    </location>
</feature>
<reference evidence="2" key="1">
    <citation type="journal article" date="2020" name="Stud. Mycol.">
        <title>101 Dothideomycetes genomes: a test case for predicting lifestyles and emergence of pathogens.</title>
        <authorList>
            <person name="Haridas S."/>
            <person name="Albert R."/>
            <person name="Binder M."/>
            <person name="Bloem J."/>
            <person name="Labutti K."/>
            <person name="Salamov A."/>
            <person name="Andreopoulos B."/>
            <person name="Baker S."/>
            <person name="Barry K."/>
            <person name="Bills G."/>
            <person name="Bluhm B."/>
            <person name="Cannon C."/>
            <person name="Castanera R."/>
            <person name="Culley D."/>
            <person name="Daum C."/>
            <person name="Ezra D."/>
            <person name="Gonzalez J."/>
            <person name="Henrissat B."/>
            <person name="Kuo A."/>
            <person name="Liang C."/>
            <person name="Lipzen A."/>
            <person name="Lutzoni F."/>
            <person name="Magnuson J."/>
            <person name="Mondo S."/>
            <person name="Nolan M."/>
            <person name="Ohm R."/>
            <person name="Pangilinan J."/>
            <person name="Park H.-J."/>
            <person name="Ramirez L."/>
            <person name="Alfaro M."/>
            <person name="Sun H."/>
            <person name="Tritt A."/>
            <person name="Yoshinaga Y."/>
            <person name="Zwiers L.-H."/>
            <person name="Turgeon B."/>
            <person name="Goodwin S."/>
            <person name="Spatafora J."/>
            <person name="Crous P."/>
            <person name="Grigoriev I."/>
        </authorList>
    </citation>
    <scope>NUCLEOTIDE SEQUENCE</scope>
    <source>
        <strain evidence="2">CBS 110217</strain>
    </source>
</reference>
<comment type="caution">
    <text evidence="2">The sequence shown here is derived from an EMBL/GenBank/DDBJ whole genome shotgun (WGS) entry which is preliminary data.</text>
</comment>
<feature type="region of interest" description="Disordered" evidence="1">
    <location>
        <begin position="173"/>
        <end position="192"/>
    </location>
</feature>
<dbReference type="OrthoDB" id="3642826at2759"/>
<evidence type="ECO:0000256" key="1">
    <source>
        <dbReference type="SAM" id="MobiDB-lite"/>
    </source>
</evidence>
<keyword evidence="3" id="KW-1185">Reference proteome</keyword>
<proteinExistence type="predicted"/>
<protein>
    <submittedName>
        <fullName evidence="2">Uncharacterized protein</fullName>
    </submittedName>
</protein>
<sequence length="478" mass="47967">MTGPNNYAPAARGVLGLIPSAAEPQVSVRVQPQTPPLELVSSPAFPLGPIPSQPPPLGPTPSSSAAIPSGLVPSGPLSLPPIPSAPLNSGPGLIPSIIYTSNAGTIVDSSRSGVTAIPGMTSTDQGLKPIPPAATQTGDPNGHHEITEPDFSSTKPCRGCSPVVEISATGWLDTPPEEQHETSTQPIRTQIPAGPSNILISQVPSGGDFVIGGSTTVTPGQTITVDGTPVAIQTTAGRVEVVVGTSVVPLQPDEVQSTKGPRVTYAPSALPPILTIGSETITANSQAQYVVAGQTLSPGGAAITVAGSTISLVPSATAVVINGISSTLAQNFGNIWTTAAPAITFNDHVYTANRAGYITISPGIVLKPGGDAITVDGTTLSLDHSGTAVVVQGHTSILEPVTRVVTLTRSVSAGGVGFAGYSSGGTWVQPTAKTAPEVPAKPVSGGTVLQTNHVGGDGWFAGLLALIWCSLGYLAVGV</sequence>
<gene>
    <name evidence="2" type="ORF">EK21DRAFT_106476</name>
</gene>
<dbReference type="EMBL" id="ML978155">
    <property type="protein sequence ID" value="KAF2036373.1"/>
    <property type="molecule type" value="Genomic_DNA"/>
</dbReference>